<dbReference type="RefSeq" id="WP_146215979.1">
    <property type="nucleotide sequence ID" value="NZ_LNQU01000178.1"/>
</dbReference>
<keyword evidence="2" id="KW-1185">Reference proteome</keyword>
<accession>A0A318JDR5</accession>
<comment type="caution">
    <text evidence="1">The sequence shown here is derived from an EMBL/GenBank/DDBJ whole genome shotgun (WGS) entry which is preliminary data.</text>
</comment>
<gene>
    <name evidence="1" type="ORF">DFR38_111137</name>
</gene>
<protein>
    <submittedName>
        <fullName evidence="1">Uncharacterized protein</fullName>
    </submittedName>
</protein>
<dbReference type="EMBL" id="QJKC01000011">
    <property type="protein sequence ID" value="PXX45740.1"/>
    <property type="molecule type" value="Genomic_DNA"/>
</dbReference>
<sequence>MLTTDPPPLAVLPQMRQHIVLLQAMLQQDRFAALRSPVQEFARSFDQLESALREQAQTLEAVLALLALHPSDAYRNHLMQGLLGLQQQQQQLLA</sequence>
<organism evidence="1 2">
    <name type="scientific">Aquitalea magnusonii</name>
    <dbReference type="NCBI Taxonomy" id="332411"/>
    <lineage>
        <taxon>Bacteria</taxon>
        <taxon>Pseudomonadati</taxon>
        <taxon>Pseudomonadota</taxon>
        <taxon>Betaproteobacteria</taxon>
        <taxon>Neisseriales</taxon>
        <taxon>Chromobacteriaceae</taxon>
        <taxon>Aquitalea</taxon>
    </lineage>
</organism>
<evidence type="ECO:0000313" key="2">
    <source>
        <dbReference type="Proteomes" id="UP000248395"/>
    </source>
</evidence>
<proteinExistence type="predicted"/>
<dbReference type="OrthoDB" id="8592899at2"/>
<dbReference type="Proteomes" id="UP000248395">
    <property type="component" value="Unassembled WGS sequence"/>
</dbReference>
<name>A0A318JDR5_9NEIS</name>
<evidence type="ECO:0000313" key="1">
    <source>
        <dbReference type="EMBL" id="PXX45740.1"/>
    </source>
</evidence>
<reference evidence="1 2" key="1">
    <citation type="submission" date="2018-05" db="EMBL/GenBank/DDBJ databases">
        <title>Genomic Encyclopedia of Type Strains, Phase IV (KMG-IV): sequencing the most valuable type-strain genomes for metagenomic binning, comparative biology and taxonomic classification.</title>
        <authorList>
            <person name="Goeker M."/>
        </authorList>
    </citation>
    <scope>NUCLEOTIDE SEQUENCE [LARGE SCALE GENOMIC DNA]</scope>
    <source>
        <strain evidence="1 2">DSM 25134</strain>
    </source>
</reference>
<dbReference type="AlphaFoldDB" id="A0A318JDR5"/>